<evidence type="ECO:0000256" key="2">
    <source>
        <dbReference type="SAM" id="SignalP"/>
    </source>
</evidence>
<keyword evidence="2" id="KW-0732">Signal</keyword>
<proteinExistence type="predicted"/>
<protein>
    <submittedName>
        <fullName evidence="3">Zinc ABC transporter substrate-binding protein</fullName>
    </submittedName>
</protein>
<reference evidence="3" key="2">
    <citation type="submission" date="2021-04" db="EMBL/GenBank/DDBJ databases">
        <authorList>
            <person name="Gilroy R."/>
        </authorList>
    </citation>
    <scope>NUCLEOTIDE SEQUENCE</scope>
    <source>
        <strain evidence="3">ChiHjej13B12-752</strain>
    </source>
</reference>
<dbReference type="PANTHER" id="PTHR42953:SF8">
    <property type="entry name" value="ZINT DOMAIN-CONTAINING PROTEIN"/>
    <property type="match status" value="1"/>
</dbReference>
<dbReference type="GO" id="GO:0030001">
    <property type="term" value="P:metal ion transport"/>
    <property type="evidence" value="ECO:0007669"/>
    <property type="project" value="InterPro"/>
</dbReference>
<comment type="caution">
    <text evidence="3">The sequence shown here is derived from an EMBL/GenBank/DDBJ whole genome shotgun (WGS) entry which is preliminary data.</text>
</comment>
<dbReference type="GO" id="GO:0046872">
    <property type="term" value="F:metal ion binding"/>
    <property type="evidence" value="ECO:0007669"/>
    <property type="project" value="InterPro"/>
</dbReference>
<reference evidence="3" key="1">
    <citation type="journal article" date="2021" name="PeerJ">
        <title>Extensive microbial diversity within the chicken gut microbiome revealed by metagenomics and culture.</title>
        <authorList>
            <person name="Gilroy R."/>
            <person name="Ravi A."/>
            <person name="Getino M."/>
            <person name="Pursley I."/>
            <person name="Horton D.L."/>
            <person name="Alikhan N.F."/>
            <person name="Baker D."/>
            <person name="Gharbi K."/>
            <person name="Hall N."/>
            <person name="Watson M."/>
            <person name="Adriaenssens E.M."/>
            <person name="Foster-Nyarko E."/>
            <person name="Jarju S."/>
            <person name="Secka A."/>
            <person name="Antonio M."/>
            <person name="Oren A."/>
            <person name="Chaudhuri R.R."/>
            <person name="La Ragione R."/>
            <person name="Hildebrand F."/>
            <person name="Pallen M.J."/>
        </authorList>
    </citation>
    <scope>NUCLEOTIDE SEQUENCE</scope>
    <source>
        <strain evidence="3">ChiHjej13B12-752</strain>
    </source>
</reference>
<dbReference type="EMBL" id="DXHR01000001">
    <property type="protein sequence ID" value="HIW11591.1"/>
    <property type="molecule type" value="Genomic_DNA"/>
</dbReference>
<feature type="region of interest" description="Disordered" evidence="1">
    <location>
        <begin position="127"/>
        <end position="153"/>
    </location>
</feature>
<dbReference type="Gene3D" id="3.40.50.1980">
    <property type="entry name" value="Nitrogenase molybdenum iron protein domain"/>
    <property type="match status" value="2"/>
</dbReference>
<sequence>MKKIMTVIYTALLVLTLAACGNDRDGGSEDGTMQIYTTVFPLKSFAEQIGGDTVDVETIYPNGVDIHSYEPTQKEMIDFAGGDLFLYTTDEFDPVAEKIKNAVGDHSNFHAAGNTISEDDFIEMHEGHDHGDEDHDEAHGHGDEGHGHGSEDPHIWLDPVFSLQMAESIKDRLVEMNPDQEALYNENFEALANDLKDIDAEFKAITGTPVRDTIYISHESLGYLADRYHFNQVGITGMNNQEPSQQELVEIIENVEAQGTPYILYEQNLTSRIADTIRRETDTEPLEFHNLSVLTDRDPDDATYQSLMRENIQVIDRALNE</sequence>
<dbReference type="SUPFAM" id="SSF53807">
    <property type="entry name" value="Helical backbone' metal receptor"/>
    <property type="match status" value="1"/>
</dbReference>
<evidence type="ECO:0000313" key="3">
    <source>
        <dbReference type="EMBL" id="HIW11591.1"/>
    </source>
</evidence>
<dbReference type="InterPro" id="IPR050492">
    <property type="entry name" value="Bact_metal-bind_prot9"/>
</dbReference>
<dbReference type="Proteomes" id="UP000823989">
    <property type="component" value="Unassembled WGS sequence"/>
</dbReference>
<dbReference type="InterPro" id="IPR006127">
    <property type="entry name" value="ZnuA-like"/>
</dbReference>
<dbReference type="Pfam" id="PF01297">
    <property type="entry name" value="ZnuA"/>
    <property type="match status" value="1"/>
</dbReference>
<accession>A0A9D1QGE9</accession>
<evidence type="ECO:0000313" key="4">
    <source>
        <dbReference type="Proteomes" id="UP000823989"/>
    </source>
</evidence>
<feature type="chain" id="PRO_5038954578" evidence="2">
    <location>
        <begin position="22"/>
        <end position="321"/>
    </location>
</feature>
<evidence type="ECO:0000256" key="1">
    <source>
        <dbReference type="SAM" id="MobiDB-lite"/>
    </source>
</evidence>
<dbReference type="AlphaFoldDB" id="A0A9D1QGE9"/>
<gene>
    <name evidence="3" type="ORF">H9891_00280</name>
</gene>
<organism evidence="3 4">
    <name type="scientific">Candidatus Salinicoccus stercoripullorum</name>
    <dbReference type="NCBI Taxonomy" id="2838756"/>
    <lineage>
        <taxon>Bacteria</taxon>
        <taxon>Bacillati</taxon>
        <taxon>Bacillota</taxon>
        <taxon>Bacilli</taxon>
        <taxon>Bacillales</taxon>
        <taxon>Staphylococcaceae</taxon>
        <taxon>Salinicoccus</taxon>
    </lineage>
</organism>
<dbReference type="PANTHER" id="PTHR42953">
    <property type="entry name" value="HIGH-AFFINITY ZINC UPTAKE SYSTEM PROTEIN ZNUA-RELATED"/>
    <property type="match status" value="1"/>
</dbReference>
<feature type="signal peptide" evidence="2">
    <location>
        <begin position="1"/>
        <end position="21"/>
    </location>
</feature>
<name>A0A9D1QGE9_9STAP</name>
<dbReference type="PROSITE" id="PS51257">
    <property type="entry name" value="PROKAR_LIPOPROTEIN"/>
    <property type="match status" value="1"/>
</dbReference>